<comment type="similarity">
    <text evidence="4">Belongs to the peptidase S1 family. CLIP subfamily.</text>
</comment>
<protein>
    <recommendedName>
        <fullName evidence="6">Peptidase S1 domain-containing protein</fullName>
    </recommendedName>
</protein>
<dbReference type="PROSITE" id="PS00135">
    <property type="entry name" value="TRYPSIN_SER"/>
    <property type="match status" value="1"/>
</dbReference>
<evidence type="ECO:0000313" key="7">
    <source>
        <dbReference type="EMBL" id="KAJ8965353.1"/>
    </source>
</evidence>
<dbReference type="GO" id="GO:0004252">
    <property type="term" value="F:serine-type endopeptidase activity"/>
    <property type="evidence" value="ECO:0007669"/>
    <property type="project" value="InterPro"/>
</dbReference>
<dbReference type="InterPro" id="IPR001314">
    <property type="entry name" value="Peptidase_S1A"/>
</dbReference>
<evidence type="ECO:0000256" key="1">
    <source>
        <dbReference type="ARBA" id="ARBA00022729"/>
    </source>
</evidence>
<gene>
    <name evidence="7" type="ORF">NQ314_004193</name>
</gene>
<keyword evidence="8" id="KW-1185">Reference proteome</keyword>
<dbReference type="InterPro" id="IPR043504">
    <property type="entry name" value="Peptidase_S1_PA_chymotrypsin"/>
</dbReference>
<dbReference type="AlphaFoldDB" id="A0AAV8ZJQ0"/>
<dbReference type="InterPro" id="IPR033116">
    <property type="entry name" value="TRYPSIN_SER"/>
</dbReference>
<dbReference type="PROSITE" id="PS00134">
    <property type="entry name" value="TRYPSIN_HIS"/>
    <property type="match status" value="1"/>
</dbReference>
<keyword evidence="5" id="KW-0720">Serine protease</keyword>
<dbReference type="PANTHER" id="PTHR24252:SF7">
    <property type="entry name" value="HYALIN"/>
    <property type="match status" value="1"/>
</dbReference>
<dbReference type="InterPro" id="IPR018114">
    <property type="entry name" value="TRYPSIN_HIS"/>
</dbReference>
<feature type="domain" description="Peptidase S1" evidence="6">
    <location>
        <begin position="66"/>
        <end position="298"/>
    </location>
</feature>
<reference evidence="7" key="1">
    <citation type="journal article" date="2023" name="Insect Mol. Biol.">
        <title>Genome sequencing provides insights into the evolution of gene families encoding plant cell wall-degrading enzymes in longhorned beetles.</title>
        <authorList>
            <person name="Shin N.R."/>
            <person name="Okamura Y."/>
            <person name="Kirsch R."/>
            <person name="Pauchet Y."/>
        </authorList>
    </citation>
    <scope>NUCLEOTIDE SEQUENCE</scope>
    <source>
        <strain evidence="7">RBIC_L_NR</strain>
    </source>
</reference>
<evidence type="ECO:0000259" key="6">
    <source>
        <dbReference type="PROSITE" id="PS50240"/>
    </source>
</evidence>
<dbReference type="PROSITE" id="PS50240">
    <property type="entry name" value="TRYPSIN_DOM"/>
    <property type="match status" value="1"/>
</dbReference>
<dbReference type="CDD" id="cd00190">
    <property type="entry name" value="Tryp_SPc"/>
    <property type="match status" value="1"/>
</dbReference>
<accession>A0AAV8ZJQ0</accession>
<dbReference type="Proteomes" id="UP001162156">
    <property type="component" value="Unassembled WGS sequence"/>
</dbReference>
<evidence type="ECO:0000256" key="3">
    <source>
        <dbReference type="ARBA" id="ARBA00023180"/>
    </source>
</evidence>
<evidence type="ECO:0000256" key="4">
    <source>
        <dbReference type="ARBA" id="ARBA00024195"/>
    </source>
</evidence>
<dbReference type="SMART" id="SM00020">
    <property type="entry name" value="Tryp_SPc"/>
    <property type="match status" value="1"/>
</dbReference>
<keyword evidence="5" id="KW-0378">Hydrolase</keyword>
<dbReference type="SUPFAM" id="SSF50494">
    <property type="entry name" value="Trypsin-like serine proteases"/>
    <property type="match status" value="1"/>
</dbReference>
<evidence type="ECO:0000313" key="8">
    <source>
        <dbReference type="Proteomes" id="UP001162156"/>
    </source>
</evidence>
<keyword evidence="3" id="KW-0325">Glycoprotein</keyword>
<keyword evidence="1" id="KW-0732">Signal</keyword>
<dbReference type="PANTHER" id="PTHR24252">
    <property type="entry name" value="ACROSIN-RELATED"/>
    <property type="match status" value="1"/>
</dbReference>
<keyword evidence="5" id="KW-0645">Protease</keyword>
<dbReference type="EMBL" id="JANEYF010001235">
    <property type="protein sequence ID" value="KAJ8965353.1"/>
    <property type="molecule type" value="Genomic_DNA"/>
</dbReference>
<sequence length="304" mass="34454">MNIYRNLIQILVYFIFHVYKTRSSISEKKCEEYSKAVFVKKESPVLLIRPKVMKISTCGIDVVPLIIGGTEAQEREFPHMAVIGYEESLGSTTKWICGGSLISEQHILSAAHCSERRHRPQVVRLGLVDHTYSGEYMQERRIKEIIRHPNFHSPIKYNDIAIFVLDRHVEFTAFVRPACLELRPEPEVSRVLATGFGTLSYVTLNIISNDKCSEYIEDPETIPLNITSSMLCAGVIEGGKDTCHGDSGGPLQILSKKYYCMYSIIGVTSFGRFCGYAYSPAIYTRVSSYIPWIESVVWGQNKNF</sequence>
<dbReference type="Gene3D" id="2.40.10.10">
    <property type="entry name" value="Trypsin-like serine proteases"/>
    <property type="match status" value="1"/>
</dbReference>
<dbReference type="PRINTS" id="PR00722">
    <property type="entry name" value="CHYMOTRYPSIN"/>
</dbReference>
<comment type="caution">
    <text evidence="7">The sequence shown here is derived from an EMBL/GenBank/DDBJ whole genome shotgun (WGS) entry which is preliminary data.</text>
</comment>
<name>A0AAV8ZJQ0_9CUCU</name>
<keyword evidence="2" id="KW-1015">Disulfide bond</keyword>
<dbReference type="GO" id="GO:0006508">
    <property type="term" value="P:proteolysis"/>
    <property type="evidence" value="ECO:0007669"/>
    <property type="project" value="UniProtKB-KW"/>
</dbReference>
<evidence type="ECO:0000256" key="5">
    <source>
        <dbReference type="RuleBase" id="RU363034"/>
    </source>
</evidence>
<proteinExistence type="inferred from homology"/>
<dbReference type="FunFam" id="2.40.10.10:FF:000028">
    <property type="entry name" value="Serine protease easter"/>
    <property type="match status" value="1"/>
</dbReference>
<dbReference type="Pfam" id="PF00089">
    <property type="entry name" value="Trypsin"/>
    <property type="match status" value="1"/>
</dbReference>
<dbReference type="InterPro" id="IPR001254">
    <property type="entry name" value="Trypsin_dom"/>
</dbReference>
<organism evidence="7 8">
    <name type="scientific">Rhamnusium bicolor</name>
    <dbReference type="NCBI Taxonomy" id="1586634"/>
    <lineage>
        <taxon>Eukaryota</taxon>
        <taxon>Metazoa</taxon>
        <taxon>Ecdysozoa</taxon>
        <taxon>Arthropoda</taxon>
        <taxon>Hexapoda</taxon>
        <taxon>Insecta</taxon>
        <taxon>Pterygota</taxon>
        <taxon>Neoptera</taxon>
        <taxon>Endopterygota</taxon>
        <taxon>Coleoptera</taxon>
        <taxon>Polyphaga</taxon>
        <taxon>Cucujiformia</taxon>
        <taxon>Chrysomeloidea</taxon>
        <taxon>Cerambycidae</taxon>
        <taxon>Lepturinae</taxon>
        <taxon>Rhagiini</taxon>
        <taxon>Rhamnusium</taxon>
    </lineage>
</organism>
<evidence type="ECO:0000256" key="2">
    <source>
        <dbReference type="ARBA" id="ARBA00023157"/>
    </source>
</evidence>
<dbReference type="InterPro" id="IPR009003">
    <property type="entry name" value="Peptidase_S1_PA"/>
</dbReference>